<gene>
    <name evidence="2" type="ORF">BU251_01745</name>
</gene>
<feature type="transmembrane region" description="Helical" evidence="1">
    <location>
        <begin position="67"/>
        <end position="87"/>
    </location>
</feature>
<dbReference type="EMBL" id="CP019384">
    <property type="protein sequence ID" value="QAT16538.1"/>
    <property type="molecule type" value="Genomic_DNA"/>
</dbReference>
<dbReference type="OrthoDB" id="5419447at2"/>
<protein>
    <submittedName>
        <fullName evidence="2">Uncharacterized protein</fullName>
    </submittedName>
</protein>
<evidence type="ECO:0000313" key="2">
    <source>
        <dbReference type="EMBL" id="QAT16538.1"/>
    </source>
</evidence>
<evidence type="ECO:0000313" key="3">
    <source>
        <dbReference type="Proteomes" id="UP000287243"/>
    </source>
</evidence>
<dbReference type="KEGG" id="vai:BU251_01745"/>
<accession>A0A410P383</accession>
<name>A0A410P383_VELA1</name>
<sequence>MLKDNAFGGYEWRTKAEICGLPLVHIAVGRDQKTGRLLIAKGVIAIGQFAVGIVAVGQFAFGVFAVAQLAVGIACGLGQLAVGMMAMGQVAVGRDIICQIGLGKNMIPAFNPFFLR</sequence>
<evidence type="ECO:0000256" key="1">
    <source>
        <dbReference type="SAM" id="Phobius"/>
    </source>
</evidence>
<keyword evidence="1" id="KW-1133">Transmembrane helix</keyword>
<keyword evidence="1" id="KW-0812">Transmembrane</keyword>
<keyword evidence="1" id="KW-0472">Membrane</keyword>
<dbReference type="AlphaFoldDB" id="A0A410P383"/>
<reference evidence="2 3" key="1">
    <citation type="submission" date="2017-01" db="EMBL/GenBank/DDBJ databases">
        <title>First insights into the biology of 'candidatus Vampirococcus archaeovorus'.</title>
        <authorList>
            <person name="Kizina J."/>
            <person name="Jordan S."/>
            <person name="Stueber K."/>
            <person name="Reinhardt R."/>
            <person name="Harder J."/>
        </authorList>
    </citation>
    <scope>NUCLEOTIDE SEQUENCE [LARGE SCALE GENOMIC DNA]</scope>
    <source>
        <strain evidence="2 3">LiM</strain>
    </source>
</reference>
<proteinExistence type="predicted"/>
<feature type="transmembrane region" description="Helical" evidence="1">
    <location>
        <begin position="38"/>
        <end position="61"/>
    </location>
</feature>
<keyword evidence="3" id="KW-1185">Reference proteome</keyword>
<dbReference type="Proteomes" id="UP000287243">
    <property type="component" value="Chromosome"/>
</dbReference>
<organism evidence="2 3">
    <name type="scientific">Velamenicoccus archaeovorus</name>
    <dbReference type="NCBI Taxonomy" id="1930593"/>
    <lineage>
        <taxon>Bacteria</taxon>
        <taxon>Pseudomonadati</taxon>
        <taxon>Candidatus Omnitrophota</taxon>
        <taxon>Candidatus Velamenicoccus</taxon>
    </lineage>
</organism>
<dbReference type="RefSeq" id="WP_128699177.1">
    <property type="nucleotide sequence ID" value="NZ_CP019384.1"/>
</dbReference>